<dbReference type="Pfam" id="PF00385">
    <property type="entry name" value="Chromo"/>
    <property type="match status" value="1"/>
</dbReference>
<comment type="caution">
    <text evidence="3">The sequence shown here is derived from an EMBL/GenBank/DDBJ whole genome shotgun (WGS) entry which is preliminary data.</text>
</comment>
<name>A0A9W7HJV8_HIBTR</name>
<dbReference type="SUPFAM" id="SSF54160">
    <property type="entry name" value="Chromo domain-like"/>
    <property type="match status" value="1"/>
</dbReference>
<evidence type="ECO:0000313" key="4">
    <source>
        <dbReference type="Proteomes" id="UP001165190"/>
    </source>
</evidence>
<reference evidence="3" key="1">
    <citation type="submission" date="2023-05" db="EMBL/GenBank/DDBJ databases">
        <title>Genome and transcriptome analyses reveal genes involved in the formation of fine ridges on petal epidermal cells in Hibiscus trionum.</title>
        <authorList>
            <person name="Koshimizu S."/>
            <person name="Masuda S."/>
            <person name="Ishii T."/>
            <person name="Shirasu K."/>
            <person name="Hoshino A."/>
            <person name="Arita M."/>
        </authorList>
    </citation>
    <scope>NUCLEOTIDE SEQUENCE</scope>
    <source>
        <strain evidence="3">Hamamatsu line</strain>
    </source>
</reference>
<organism evidence="3 4">
    <name type="scientific">Hibiscus trionum</name>
    <name type="common">Flower of an hour</name>
    <dbReference type="NCBI Taxonomy" id="183268"/>
    <lineage>
        <taxon>Eukaryota</taxon>
        <taxon>Viridiplantae</taxon>
        <taxon>Streptophyta</taxon>
        <taxon>Embryophyta</taxon>
        <taxon>Tracheophyta</taxon>
        <taxon>Spermatophyta</taxon>
        <taxon>Magnoliopsida</taxon>
        <taxon>eudicotyledons</taxon>
        <taxon>Gunneridae</taxon>
        <taxon>Pentapetalae</taxon>
        <taxon>rosids</taxon>
        <taxon>malvids</taxon>
        <taxon>Malvales</taxon>
        <taxon>Malvaceae</taxon>
        <taxon>Malvoideae</taxon>
        <taxon>Hibiscus</taxon>
    </lineage>
</organism>
<dbReference type="InterPro" id="IPR023780">
    <property type="entry name" value="Chromo_domain"/>
</dbReference>
<feature type="domain" description="Chromo" evidence="1">
    <location>
        <begin position="105"/>
        <end position="148"/>
    </location>
</feature>
<sequence>MKQQSDKKRTECEFQVGDLVYLKLQPYRQQTIKQRTCQKLAPKWFGPFPIVGKVGMVAYKLQLPRDSKVHPIFHVSQLKKYIESANYQSELPVINPDGEISQEPLRIIDRRIGKKGNRAITEILVEWTNAFSEDATWESLYQLQLQFPNFHP</sequence>
<protein>
    <recommendedName>
        <fullName evidence="5">Chromo domain-containing protein</fullName>
    </recommendedName>
</protein>
<dbReference type="EMBL" id="BSYR01000015">
    <property type="protein sequence ID" value="GMI78192.1"/>
    <property type="molecule type" value="Genomic_DNA"/>
</dbReference>
<evidence type="ECO:0008006" key="5">
    <source>
        <dbReference type="Google" id="ProtNLM"/>
    </source>
</evidence>
<feature type="domain" description="Tf2-1-like SH3-like" evidence="2">
    <location>
        <begin position="17"/>
        <end position="81"/>
    </location>
</feature>
<evidence type="ECO:0000259" key="2">
    <source>
        <dbReference type="Pfam" id="PF24626"/>
    </source>
</evidence>
<keyword evidence="4" id="KW-1185">Reference proteome</keyword>
<dbReference type="Pfam" id="PF24626">
    <property type="entry name" value="SH3_Tf2-1"/>
    <property type="match status" value="1"/>
</dbReference>
<gene>
    <name evidence="3" type="ORF">HRI_001488500</name>
</gene>
<accession>A0A9W7HJV8</accession>
<proteinExistence type="predicted"/>
<dbReference type="OrthoDB" id="5554229at2759"/>
<evidence type="ECO:0000313" key="3">
    <source>
        <dbReference type="EMBL" id="GMI78192.1"/>
    </source>
</evidence>
<dbReference type="PANTHER" id="PTHR46148:SF52">
    <property type="entry name" value="OS04G0603800 PROTEIN"/>
    <property type="match status" value="1"/>
</dbReference>
<dbReference type="Proteomes" id="UP001165190">
    <property type="component" value="Unassembled WGS sequence"/>
</dbReference>
<dbReference type="InterPro" id="IPR056924">
    <property type="entry name" value="SH3_Tf2-1"/>
</dbReference>
<dbReference type="InterPro" id="IPR016197">
    <property type="entry name" value="Chromo-like_dom_sf"/>
</dbReference>
<dbReference type="AlphaFoldDB" id="A0A9W7HJV8"/>
<dbReference type="PANTHER" id="PTHR46148">
    <property type="entry name" value="CHROMO DOMAIN-CONTAINING PROTEIN"/>
    <property type="match status" value="1"/>
</dbReference>
<evidence type="ECO:0000259" key="1">
    <source>
        <dbReference type="Pfam" id="PF00385"/>
    </source>
</evidence>